<evidence type="ECO:0000259" key="8">
    <source>
        <dbReference type="PROSITE" id="PS50850"/>
    </source>
</evidence>
<proteinExistence type="inferred from homology"/>
<feature type="domain" description="Major facilitator superfamily (MFS) profile" evidence="8">
    <location>
        <begin position="32"/>
        <end position="443"/>
    </location>
</feature>
<dbReference type="GeneID" id="6012980"/>
<dbReference type="GO" id="GO:0016020">
    <property type="term" value="C:membrane"/>
    <property type="evidence" value="ECO:0007669"/>
    <property type="project" value="UniProtKB-SubCell"/>
</dbReference>
<dbReference type="OMA" id="DFIHRGP"/>
<evidence type="ECO:0000256" key="5">
    <source>
        <dbReference type="ARBA" id="ARBA00023136"/>
    </source>
</evidence>
<dbReference type="InterPro" id="IPR036259">
    <property type="entry name" value="MFS_trans_sf"/>
</dbReference>
<evidence type="ECO:0000256" key="6">
    <source>
        <dbReference type="SAM" id="MobiDB-lite"/>
    </source>
</evidence>
<dbReference type="InterPro" id="IPR020846">
    <property type="entry name" value="MFS_dom"/>
</dbReference>
<feature type="transmembrane region" description="Helical" evidence="7">
    <location>
        <begin position="321"/>
        <end position="344"/>
    </location>
</feature>
<dbReference type="InterPro" id="IPR005828">
    <property type="entry name" value="MFS_sugar_transport-like"/>
</dbReference>
<organism evidence="9 10">
    <name type="scientific">Coprinopsis cinerea (strain Okayama-7 / 130 / ATCC MYA-4618 / FGSC 9003)</name>
    <name type="common">Inky cap fungus</name>
    <name type="synonym">Hormographiella aspergillata</name>
    <dbReference type="NCBI Taxonomy" id="240176"/>
    <lineage>
        <taxon>Eukaryota</taxon>
        <taxon>Fungi</taxon>
        <taxon>Dikarya</taxon>
        <taxon>Basidiomycota</taxon>
        <taxon>Agaricomycotina</taxon>
        <taxon>Agaricomycetes</taxon>
        <taxon>Agaricomycetidae</taxon>
        <taxon>Agaricales</taxon>
        <taxon>Agaricineae</taxon>
        <taxon>Psathyrellaceae</taxon>
        <taxon>Coprinopsis</taxon>
    </lineage>
</organism>
<evidence type="ECO:0000256" key="4">
    <source>
        <dbReference type="ARBA" id="ARBA00022989"/>
    </source>
</evidence>
<keyword evidence="4 7" id="KW-1133">Transmembrane helix</keyword>
<dbReference type="PROSITE" id="PS50850">
    <property type="entry name" value="MFS"/>
    <property type="match status" value="1"/>
</dbReference>
<dbReference type="PANTHER" id="PTHR48022:SF64">
    <property type="entry name" value="MAJOR FACILITATOR SUPERFAMILY (MFS) PROFILE DOMAIN-CONTAINING PROTEIN"/>
    <property type="match status" value="1"/>
</dbReference>
<sequence>MASRDLPELSIADLIDNGNWWRNRGLLFLNIALIIPLLTSVVNGLDSSLVNGLQILPAWTEYFNDPKGVLLGIVGSSQFLGNLFGLPLSPFISDWFGRRAALFGGSIIMLAGVAIQATSTSIGMFIASRVIIGFGLSFCTNAAPLLLIELAYPTHRGKVTALYNSCWYFGSILSAWVCFGAFEHAEESQWSWRIPSIMQALFPVVQVLAMWFIPESPRWLVSKGRESRAAQILAKYHANGGDERDPLVVFEMAQIRHALRLEEKINKTTSYLSLFQTPGNRRRMRLILGIGVFSQWSSQVFNFFIALGAAMLIDWCGRRTLFIISNAGMLVAFGAWTITVALFTEKDLVNAAKATIPLIFLYYFFYDLAYTPLLVSYSLEILPFRIRAKGFAFMNITIMATIAFNLFINPIALNAIGWWYYLVYCGWLIIELAFVLAFIVETRGRTLEETAAMFDGDEQSYDLIMTAGTAAKTSERSRIRRDFEQPMPFRRKHSYRPSTGESAQIFELDSKRRSDSTGSMTRNEKDRPFVAL</sequence>
<comment type="similarity">
    <text evidence="2">Belongs to the major facilitator superfamily. Sugar transporter (TC 2.A.1.1) family.</text>
</comment>
<keyword evidence="5 7" id="KW-0472">Membrane</keyword>
<protein>
    <submittedName>
        <fullName evidence="9">Hexose transporter</fullName>
    </submittedName>
</protein>
<dbReference type="GO" id="GO:0005351">
    <property type="term" value="F:carbohydrate:proton symporter activity"/>
    <property type="evidence" value="ECO:0007669"/>
    <property type="project" value="TreeGrafter"/>
</dbReference>
<dbReference type="PANTHER" id="PTHR48022">
    <property type="entry name" value="PLASTIDIC GLUCOSE TRANSPORTER 4"/>
    <property type="match status" value="1"/>
</dbReference>
<dbReference type="InParanoid" id="A8NUE5"/>
<feature type="region of interest" description="Disordered" evidence="6">
    <location>
        <begin position="506"/>
        <end position="532"/>
    </location>
</feature>
<feature type="transmembrane region" description="Helical" evidence="7">
    <location>
        <begin position="69"/>
        <end position="88"/>
    </location>
</feature>
<feature type="transmembrane region" description="Helical" evidence="7">
    <location>
        <begin position="26"/>
        <end position="45"/>
    </location>
</feature>
<dbReference type="SUPFAM" id="SSF103473">
    <property type="entry name" value="MFS general substrate transporter"/>
    <property type="match status" value="1"/>
</dbReference>
<feature type="transmembrane region" description="Helical" evidence="7">
    <location>
        <begin position="124"/>
        <end position="148"/>
    </location>
</feature>
<feature type="transmembrane region" description="Helical" evidence="7">
    <location>
        <begin position="100"/>
        <end position="118"/>
    </location>
</feature>
<reference evidence="9 10" key="1">
    <citation type="journal article" date="2010" name="Proc. Natl. Acad. Sci. U.S.A.">
        <title>Insights into evolution of multicellular fungi from the assembled chromosomes of the mushroom Coprinopsis cinerea (Coprinus cinereus).</title>
        <authorList>
            <person name="Stajich J.E."/>
            <person name="Wilke S.K."/>
            <person name="Ahren D."/>
            <person name="Au C.H."/>
            <person name="Birren B.W."/>
            <person name="Borodovsky M."/>
            <person name="Burns C."/>
            <person name="Canback B."/>
            <person name="Casselton L.A."/>
            <person name="Cheng C.K."/>
            <person name="Deng J."/>
            <person name="Dietrich F.S."/>
            <person name="Fargo D.C."/>
            <person name="Farman M.L."/>
            <person name="Gathman A.C."/>
            <person name="Goldberg J."/>
            <person name="Guigo R."/>
            <person name="Hoegger P.J."/>
            <person name="Hooker J.B."/>
            <person name="Huggins A."/>
            <person name="James T.Y."/>
            <person name="Kamada T."/>
            <person name="Kilaru S."/>
            <person name="Kodira C."/>
            <person name="Kues U."/>
            <person name="Kupfer D."/>
            <person name="Kwan H.S."/>
            <person name="Lomsadze A."/>
            <person name="Li W."/>
            <person name="Lilly W.W."/>
            <person name="Ma L.J."/>
            <person name="Mackey A.J."/>
            <person name="Manning G."/>
            <person name="Martin F."/>
            <person name="Muraguchi H."/>
            <person name="Natvig D.O."/>
            <person name="Palmerini H."/>
            <person name="Ramesh M.A."/>
            <person name="Rehmeyer C.J."/>
            <person name="Roe B.A."/>
            <person name="Shenoy N."/>
            <person name="Stanke M."/>
            <person name="Ter-Hovhannisyan V."/>
            <person name="Tunlid A."/>
            <person name="Velagapudi R."/>
            <person name="Vision T.J."/>
            <person name="Zeng Q."/>
            <person name="Zolan M.E."/>
            <person name="Pukkila P.J."/>
        </authorList>
    </citation>
    <scope>NUCLEOTIDE SEQUENCE [LARGE SCALE GENOMIC DNA]</scope>
    <source>
        <strain evidence="10">Okayama-7 / 130 / ATCC MYA-4618 / FGSC 9003</strain>
    </source>
</reference>
<feature type="transmembrane region" description="Helical" evidence="7">
    <location>
        <begin position="391"/>
        <end position="412"/>
    </location>
</feature>
<dbReference type="Pfam" id="PF00083">
    <property type="entry name" value="Sugar_tr"/>
    <property type="match status" value="1"/>
</dbReference>
<evidence type="ECO:0000256" key="2">
    <source>
        <dbReference type="ARBA" id="ARBA00010992"/>
    </source>
</evidence>
<dbReference type="VEuPathDB" id="FungiDB:CC1G_07084"/>
<dbReference type="OrthoDB" id="6133115at2759"/>
<dbReference type="KEGG" id="cci:CC1G_07084"/>
<dbReference type="Gene3D" id="1.20.1250.20">
    <property type="entry name" value="MFS general substrate transporter like domains"/>
    <property type="match status" value="1"/>
</dbReference>
<comment type="caution">
    <text evidence="9">The sequence shown here is derived from an EMBL/GenBank/DDBJ whole genome shotgun (WGS) entry which is preliminary data.</text>
</comment>
<dbReference type="InterPro" id="IPR050360">
    <property type="entry name" value="MFS_Sugar_Transporters"/>
</dbReference>
<gene>
    <name evidence="9" type="ORF">CC1G_07084</name>
</gene>
<feature type="transmembrane region" description="Helical" evidence="7">
    <location>
        <begin position="160"/>
        <end position="182"/>
    </location>
</feature>
<evidence type="ECO:0000313" key="9">
    <source>
        <dbReference type="EMBL" id="EAU85390.1"/>
    </source>
</evidence>
<dbReference type="EMBL" id="AACS02000004">
    <property type="protein sequence ID" value="EAU85390.1"/>
    <property type="molecule type" value="Genomic_DNA"/>
</dbReference>
<dbReference type="Proteomes" id="UP000001861">
    <property type="component" value="Unassembled WGS sequence"/>
</dbReference>
<evidence type="ECO:0000256" key="3">
    <source>
        <dbReference type="ARBA" id="ARBA00022692"/>
    </source>
</evidence>
<feature type="transmembrane region" description="Helical" evidence="7">
    <location>
        <begin position="356"/>
        <end position="379"/>
    </location>
</feature>
<evidence type="ECO:0000313" key="10">
    <source>
        <dbReference type="Proteomes" id="UP000001861"/>
    </source>
</evidence>
<evidence type="ECO:0000256" key="7">
    <source>
        <dbReference type="SAM" id="Phobius"/>
    </source>
</evidence>
<dbReference type="eggNOG" id="KOG0254">
    <property type="taxonomic scope" value="Eukaryota"/>
</dbReference>
<evidence type="ECO:0000256" key="1">
    <source>
        <dbReference type="ARBA" id="ARBA00004141"/>
    </source>
</evidence>
<keyword evidence="10" id="KW-1185">Reference proteome</keyword>
<feature type="transmembrane region" description="Helical" evidence="7">
    <location>
        <begin position="418"/>
        <end position="440"/>
    </location>
</feature>
<feature type="compositionally biased region" description="Basic and acidic residues" evidence="6">
    <location>
        <begin position="522"/>
        <end position="532"/>
    </location>
</feature>
<keyword evidence="3 7" id="KW-0812">Transmembrane</keyword>
<accession>A8NUE5</accession>
<comment type="subcellular location">
    <subcellularLocation>
        <location evidence="1">Membrane</location>
        <topology evidence="1">Multi-pass membrane protein</topology>
    </subcellularLocation>
</comment>
<name>A8NUE5_COPC7</name>
<dbReference type="RefSeq" id="XP_001836437.1">
    <property type="nucleotide sequence ID" value="XM_001836385.1"/>
</dbReference>
<dbReference type="AlphaFoldDB" id="A8NUE5"/>